<evidence type="ECO:0000256" key="1">
    <source>
        <dbReference type="ARBA" id="ARBA00008777"/>
    </source>
</evidence>
<comment type="caution">
    <text evidence="7">The sequence shown here is derived from an EMBL/GenBank/DDBJ whole genome shotgun (WGS) entry which is preliminary data.</text>
</comment>
<sequence length="257" mass="29672">MSQAEASRLVSKLRYNLKDRRKLSNIKGPQGRHDKIRKTVTALLKYERIELNYNSADESRGYAERLISDAIKFGDCHKETMKMASYWVIEKPIVHKLFKVLAPRYQNFPLSYTKMWRAPLNPKDGKPKCVLELRNNIYPPLGPDTSNHKNLLHNVLLSEAKKAYDKEKALVKLQEVNENLKLRAEARIKDNMNDKESNLITDSMKDMNLGCLKEEQHTELSGDSNQSGKVQLLQEEENIDAESSTEKCQELIKKIDK</sequence>
<reference evidence="7 8" key="1">
    <citation type="submission" date="2023-10" db="EMBL/GenBank/DDBJ databases">
        <title>Genomes of two closely related lineages of the louse Polyplax serrata with different host specificities.</title>
        <authorList>
            <person name="Martinu J."/>
            <person name="Tarabai H."/>
            <person name="Stefka J."/>
            <person name="Hypsa V."/>
        </authorList>
    </citation>
    <scope>NUCLEOTIDE SEQUENCE [LARGE SCALE GENOMIC DNA]</scope>
    <source>
        <strain evidence="7">HR10_N</strain>
    </source>
</reference>
<keyword evidence="3" id="KW-0687">Ribonucleoprotein</keyword>
<dbReference type="AlphaFoldDB" id="A0AAN8S182"/>
<dbReference type="Pfam" id="PF01196">
    <property type="entry name" value="Ribosomal_L17"/>
    <property type="match status" value="1"/>
</dbReference>
<protein>
    <recommendedName>
        <fullName evidence="4">Large ribosomal subunit protein bL17m</fullName>
    </recommendedName>
    <alternativeName>
        <fullName evidence="5">39S ribosomal protein L17, mitochondrial</fullName>
    </alternativeName>
</protein>
<organism evidence="7 8">
    <name type="scientific">Polyplax serrata</name>
    <name type="common">Common mouse louse</name>
    <dbReference type="NCBI Taxonomy" id="468196"/>
    <lineage>
        <taxon>Eukaryota</taxon>
        <taxon>Metazoa</taxon>
        <taxon>Ecdysozoa</taxon>
        <taxon>Arthropoda</taxon>
        <taxon>Hexapoda</taxon>
        <taxon>Insecta</taxon>
        <taxon>Pterygota</taxon>
        <taxon>Neoptera</taxon>
        <taxon>Paraneoptera</taxon>
        <taxon>Psocodea</taxon>
        <taxon>Troctomorpha</taxon>
        <taxon>Phthiraptera</taxon>
        <taxon>Anoplura</taxon>
        <taxon>Polyplacidae</taxon>
        <taxon>Polyplax</taxon>
    </lineage>
</organism>
<dbReference type="InterPro" id="IPR036373">
    <property type="entry name" value="Ribosomal_bL17_sf"/>
</dbReference>
<proteinExistence type="inferred from homology"/>
<comment type="similarity">
    <text evidence="1">Belongs to the bacterial ribosomal protein bL17 family.</text>
</comment>
<evidence type="ECO:0000256" key="3">
    <source>
        <dbReference type="ARBA" id="ARBA00023274"/>
    </source>
</evidence>
<dbReference type="GO" id="GO:0006412">
    <property type="term" value="P:translation"/>
    <property type="evidence" value="ECO:0007669"/>
    <property type="project" value="InterPro"/>
</dbReference>
<dbReference type="GO" id="GO:0005762">
    <property type="term" value="C:mitochondrial large ribosomal subunit"/>
    <property type="evidence" value="ECO:0007669"/>
    <property type="project" value="TreeGrafter"/>
</dbReference>
<evidence type="ECO:0000256" key="4">
    <source>
        <dbReference type="ARBA" id="ARBA00035290"/>
    </source>
</evidence>
<gene>
    <name evidence="7" type="ORF">RUM43_011668</name>
</gene>
<accession>A0AAN8S182</accession>
<name>A0AAN8S182_POLSC</name>
<evidence type="ECO:0000256" key="6">
    <source>
        <dbReference type="SAM" id="MobiDB-lite"/>
    </source>
</evidence>
<dbReference type="Proteomes" id="UP001372834">
    <property type="component" value="Unassembled WGS sequence"/>
</dbReference>
<evidence type="ECO:0000313" key="7">
    <source>
        <dbReference type="EMBL" id="KAK6621362.1"/>
    </source>
</evidence>
<dbReference type="PANTHER" id="PTHR14413">
    <property type="entry name" value="RIBOSOMAL PROTEIN L17"/>
    <property type="match status" value="1"/>
</dbReference>
<evidence type="ECO:0000256" key="5">
    <source>
        <dbReference type="ARBA" id="ARBA00035413"/>
    </source>
</evidence>
<dbReference type="InterPro" id="IPR000456">
    <property type="entry name" value="Ribosomal_bL17"/>
</dbReference>
<evidence type="ECO:0000313" key="8">
    <source>
        <dbReference type="Proteomes" id="UP001372834"/>
    </source>
</evidence>
<evidence type="ECO:0000256" key="2">
    <source>
        <dbReference type="ARBA" id="ARBA00022980"/>
    </source>
</evidence>
<dbReference type="Gene3D" id="3.90.1030.10">
    <property type="entry name" value="Ribosomal protein L17"/>
    <property type="match status" value="1"/>
</dbReference>
<dbReference type="GO" id="GO:0003735">
    <property type="term" value="F:structural constituent of ribosome"/>
    <property type="evidence" value="ECO:0007669"/>
    <property type="project" value="InterPro"/>
</dbReference>
<dbReference type="EMBL" id="JAWJWE010000039">
    <property type="protein sequence ID" value="KAK6621362.1"/>
    <property type="molecule type" value="Genomic_DNA"/>
</dbReference>
<dbReference type="PANTHER" id="PTHR14413:SF16">
    <property type="entry name" value="LARGE RIBOSOMAL SUBUNIT PROTEIN BL17M"/>
    <property type="match status" value="1"/>
</dbReference>
<dbReference type="FunFam" id="3.90.1030.10:FF:000009">
    <property type="entry name" value="39S ribosomal protein L17, mitochondrial"/>
    <property type="match status" value="1"/>
</dbReference>
<feature type="region of interest" description="Disordered" evidence="6">
    <location>
        <begin position="216"/>
        <end position="246"/>
    </location>
</feature>
<keyword evidence="2" id="KW-0689">Ribosomal protein</keyword>
<dbReference type="SUPFAM" id="SSF64263">
    <property type="entry name" value="Prokaryotic ribosomal protein L17"/>
    <property type="match status" value="1"/>
</dbReference>